<evidence type="ECO:0000313" key="2">
    <source>
        <dbReference type="Proteomes" id="UP000019812"/>
    </source>
</evidence>
<dbReference type="STRING" id="1457154.CAPSK01_004595"/>
<gene>
    <name evidence="1" type="ORF">CAPSK01_004595</name>
</gene>
<proteinExistence type="predicted"/>
<dbReference type="AlphaFoldDB" id="A0A084XUF6"/>
<comment type="caution">
    <text evidence="1">The sequence shown here is derived from an EMBL/GenBank/DDBJ whole genome shotgun (WGS) entry which is preliminary data.</text>
</comment>
<name>A0A084XUF6_9PROT</name>
<protein>
    <submittedName>
        <fullName evidence="1">Uncharacterized protein</fullName>
    </submittedName>
</protein>
<reference evidence="1 2" key="1">
    <citation type="submission" date="2014-07" db="EMBL/GenBank/DDBJ databases">
        <title>Expanding our view of genomic diversity in Candidatus Accumulibacter clades.</title>
        <authorList>
            <person name="Skennerton C.T."/>
            <person name="Barr J.J."/>
            <person name="Slater F.R."/>
            <person name="Bond P.L."/>
            <person name="Tyson G.W."/>
        </authorList>
    </citation>
    <scope>NUCLEOTIDE SEQUENCE [LARGE SCALE GENOMIC DNA]</scope>
    <source>
        <strain evidence="2">SK-01</strain>
    </source>
</reference>
<dbReference type="Proteomes" id="UP000019812">
    <property type="component" value="Unassembled WGS sequence"/>
</dbReference>
<dbReference type="EMBL" id="JDSS02000051">
    <property type="protein sequence ID" value="KFB66100.1"/>
    <property type="molecule type" value="Genomic_DNA"/>
</dbReference>
<accession>A0A084XUF6</accession>
<organism evidence="1 2">
    <name type="scientific">Candidatus Accumulibacter vicinus</name>
    <dbReference type="NCBI Taxonomy" id="2954382"/>
    <lineage>
        <taxon>Bacteria</taxon>
        <taxon>Pseudomonadati</taxon>
        <taxon>Pseudomonadota</taxon>
        <taxon>Betaproteobacteria</taxon>
        <taxon>Candidatus Accumulibacter</taxon>
    </lineage>
</organism>
<evidence type="ECO:0000313" key="1">
    <source>
        <dbReference type="EMBL" id="KFB66100.1"/>
    </source>
</evidence>
<sequence>MQIIIGGDRRERGADRRFDIGGENGGPAGAAAQVIEKALQAEVAFVELVVAEFESVEADAVHQRRVGLPLVEGMVEGAGDRIAGMQFQQVRQTLAGFEQRRQTRETAGLDACRNPIDADLEVGSGFEVRMVVIDVRDVDFEGARRERGGERRGLAGA</sequence>